<dbReference type="GO" id="GO:0042973">
    <property type="term" value="F:glucan endo-1,3-beta-D-glucosidase activity"/>
    <property type="evidence" value="ECO:0007669"/>
    <property type="project" value="UniProtKB-EC"/>
</dbReference>
<feature type="domain" description="Glycosyl hydrolase family 81 C-terminal" evidence="11">
    <location>
        <begin position="691"/>
        <end position="1047"/>
    </location>
</feature>
<dbReference type="Gene3D" id="2.70.98.30">
    <property type="entry name" value="Golgi alpha-mannosidase II, domain 4"/>
    <property type="match status" value="1"/>
</dbReference>
<evidence type="ECO:0000256" key="8">
    <source>
        <dbReference type="ARBA" id="ARBA00023326"/>
    </source>
</evidence>
<dbReference type="EMBL" id="CP138583">
    <property type="protein sequence ID" value="WPH00242.1"/>
    <property type="molecule type" value="Genomic_DNA"/>
</dbReference>
<keyword evidence="6" id="KW-0326">Glycosidase</keyword>
<dbReference type="Pfam" id="PF03639">
    <property type="entry name" value="Glyco_hydro_81"/>
    <property type="match status" value="1"/>
</dbReference>
<evidence type="ECO:0000256" key="4">
    <source>
        <dbReference type="ARBA" id="ARBA00022801"/>
    </source>
</evidence>
<evidence type="ECO:0000259" key="11">
    <source>
        <dbReference type="Pfam" id="PF17652"/>
    </source>
</evidence>
<evidence type="ECO:0000313" key="12">
    <source>
        <dbReference type="EMBL" id="WPH00242.1"/>
    </source>
</evidence>
<dbReference type="GO" id="GO:0009986">
    <property type="term" value="C:cell surface"/>
    <property type="evidence" value="ECO:0007669"/>
    <property type="project" value="TreeGrafter"/>
</dbReference>
<dbReference type="GO" id="GO:0071555">
    <property type="term" value="P:cell wall organization"/>
    <property type="evidence" value="ECO:0007669"/>
    <property type="project" value="UniProtKB-KW"/>
</dbReference>
<evidence type="ECO:0000256" key="7">
    <source>
        <dbReference type="ARBA" id="ARBA00023316"/>
    </source>
</evidence>
<evidence type="ECO:0000313" key="13">
    <source>
        <dbReference type="Proteomes" id="UP001303373"/>
    </source>
</evidence>
<accession>A0AAQ3M8C1</accession>
<protein>
    <recommendedName>
        <fullName evidence="3">glucan endo-1,3-beta-D-glucosidase</fullName>
        <ecNumber evidence="3">3.2.1.39</ecNumber>
    </recommendedName>
</protein>
<evidence type="ECO:0000256" key="2">
    <source>
        <dbReference type="ARBA" id="ARBA00010730"/>
    </source>
</evidence>
<dbReference type="PANTHER" id="PTHR31983">
    <property type="entry name" value="ENDO-1,3(4)-BETA-GLUCANASE 1"/>
    <property type="match status" value="1"/>
</dbReference>
<evidence type="ECO:0000259" key="10">
    <source>
        <dbReference type="Pfam" id="PF03639"/>
    </source>
</evidence>
<dbReference type="AlphaFoldDB" id="A0AAQ3M8C1"/>
<keyword evidence="7" id="KW-0961">Cell wall biogenesis/degradation</keyword>
<dbReference type="GO" id="GO:0052861">
    <property type="term" value="F:endo-1,3(4)-beta-glucanase activity"/>
    <property type="evidence" value="ECO:0007669"/>
    <property type="project" value="InterPro"/>
</dbReference>
<evidence type="ECO:0000256" key="6">
    <source>
        <dbReference type="ARBA" id="ARBA00023295"/>
    </source>
</evidence>
<dbReference type="PANTHER" id="PTHR31983:SF0">
    <property type="entry name" value="GLUCAN ENDO-1,3-BETA-D-GLUCOSIDASE 2"/>
    <property type="match status" value="1"/>
</dbReference>
<evidence type="ECO:0000256" key="5">
    <source>
        <dbReference type="ARBA" id="ARBA00023277"/>
    </source>
</evidence>
<evidence type="ECO:0000256" key="9">
    <source>
        <dbReference type="SAM" id="SignalP"/>
    </source>
</evidence>
<name>A0AAQ3M8C1_9PEZI</name>
<evidence type="ECO:0000256" key="3">
    <source>
        <dbReference type="ARBA" id="ARBA00012780"/>
    </source>
</evidence>
<feature type="domain" description="Glycosyl hydrolase family 81 N-terminal" evidence="10">
    <location>
        <begin position="355"/>
        <end position="682"/>
    </location>
</feature>
<sequence>MAKARSQLPASSLISLLALAHLQLSSAIPVFPRYANTTTPAASSQLPVQLGRIQSSIDSKEVKSSEAVPSKVDLSSFGSTTYTAPEVVDRPTNIVQQTIGGQMHQSKNLPSTASLSSPVASRIKQSPAMEAATKSVPTTMLVPATPARSSDASLSVNDGEKCSTWIWGSSVGPYETDVQASSTMASPFTSTVFSTVTMRISSAVLAPDLTIPGFPGLTNIPEIPEIAGLSNIPTAITVGTLATVTVDIPAIATVPDAFLTSLSTLAVQQASSSLVQTMPTGPVETALQTSGEPSLNPFPTIVLTSTSALSIIDVSTIHGESPTAVANTTALTADNIFQPIATEVPPAQISSRADHPVARLGIQSQSGALETNKFYANFFLGGQNQPTWTHPYSVGWSKGQGSTKSWGLSVSHIERNQLYTGSAKKGVDAGDWAWFASPIGVQSLVLSAAELGNGTKLTTDHLQAFSVNVNLIGTGGKDPLITFPLVQGMGFITAVYRSGTPLLQSGVGISNLTYVGSVVNGNTFKYRATLQDGFTWFIYITPENSNYKAQSFTLLNPGLIQGPSGFGGYIQVAKAPANTPDVDKIYDGVAGAYATSASITGSVEGITGSYTLSWTKQGVQSQKLLMFALPHHISSFSDETRDEGTEIKLETTTKGVAMALTADSWTLNEPNLPVNMGFSPWKQDDQKFNVISAQAISIINRVGTSELSQNIAAQTNVGSLYYDGKALAKFATICYTLHDIGGNASLALTGLQTLKAAMEQHINNQMTYPLVYDSAWGGVVSVSSYNSGNSGDDFGNTYYNDHHFHYGYFVYAAAIIGYLDPNWLSQGSNKAWVNMLVRDYANSVSDDQYFPFSRMFDWYHGHSWAHGVMEASDGKDQESSSEDTMASYALKMWGLISGDKNMEARGNLMLAIQARSLSNYYLYQNESYVEPESFIGNKAGGIMFENKIDHTTYFGADAEYIQGIHMLPLMPFSSYTRPAEFVKQEWNVYFSDNGLRPASTVPGGWKGVLMANYALVDPTTAYNFFTNQSGDFDSGFLDGGASQTWYVAWAAGLGGSVGGTSNDKRDEMLGDNADMEIIRPDSDGQVSIPLKSTIDGDEYRCRKTLLRGYKDSHNPTNKYNRDDNSPRKVYSEIIQTSAADERNDIERSIIKKSRTNLEEGIVPTDFRR</sequence>
<dbReference type="Pfam" id="PF17652">
    <property type="entry name" value="Glyco_hydro81C"/>
    <property type="match status" value="1"/>
</dbReference>
<dbReference type="EC" id="3.2.1.39" evidence="3"/>
<dbReference type="Gene3D" id="1.10.287.1170">
    <property type="entry name" value="glycoside hydrolase family 81 endo-[beta] glucanase"/>
    <property type="match status" value="1"/>
</dbReference>
<comment type="catalytic activity">
    <reaction evidence="1">
        <text>Hydrolysis of (1-&gt;3)-beta-D-glucosidic linkages in (1-&gt;3)-beta-D-glucans.</text>
        <dbReference type="EC" id="3.2.1.39"/>
    </reaction>
</comment>
<dbReference type="GO" id="GO:0000272">
    <property type="term" value="P:polysaccharide catabolic process"/>
    <property type="evidence" value="ECO:0007669"/>
    <property type="project" value="UniProtKB-KW"/>
</dbReference>
<keyword evidence="8" id="KW-0624">Polysaccharide degradation</keyword>
<feature type="signal peptide" evidence="9">
    <location>
        <begin position="1"/>
        <end position="27"/>
    </location>
</feature>
<dbReference type="InterPro" id="IPR005200">
    <property type="entry name" value="Endo-beta-glucanase"/>
</dbReference>
<proteinExistence type="inferred from homology"/>
<dbReference type="Gene3D" id="1.20.5.420">
    <property type="entry name" value="Immunoglobulin FC, subunit C"/>
    <property type="match status" value="1"/>
</dbReference>
<dbReference type="Proteomes" id="UP001303373">
    <property type="component" value="Chromosome 4"/>
</dbReference>
<feature type="chain" id="PRO_5043013605" description="glucan endo-1,3-beta-D-glucosidase" evidence="9">
    <location>
        <begin position="28"/>
        <end position="1168"/>
    </location>
</feature>
<keyword evidence="5" id="KW-0119">Carbohydrate metabolism</keyword>
<dbReference type="InterPro" id="IPR040720">
    <property type="entry name" value="GH81_C"/>
</dbReference>
<gene>
    <name evidence="12" type="ORF">R9X50_00306500</name>
</gene>
<dbReference type="PROSITE" id="PS52008">
    <property type="entry name" value="GH81"/>
    <property type="match status" value="1"/>
</dbReference>
<comment type="similarity">
    <text evidence="2">Belongs to the glycosyl hydrolase 81 family.</text>
</comment>
<reference evidence="12 13" key="1">
    <citation type="submission" date="2023-11" db="EMBL/GenBank/DDBJ databases">
        <title>An acidophilic fungus is an integral part of prey digestion in a carnivorous sundew plant.</title>
        <authorList>
            <person name="Tsai I.J."/>
        </authorList>
    </citation>
    <scope>NUCLEOTIDE SEQUENCE [LARGE SCALE GENOMIC DNA]</scope>
    <source>
        <strain evidence="12">169a</strain>
    </source>
</reference>
<keyword evidence="13" id="KW-1185">Reference proteome</keyword>
<organism evidence="12 13">
    <name type="scientific">Acrodontium crateriforme</name>
    <dbReference type="NCBI Taxonomy" id="150365"/>
    <lineage>
        <taxon>Eukaryota</taxon>
        <taxon>Fungi</taxon>
        <taxon>Dikarya</taxon>
        <taxon>Ascomycota</taxon>
        <taxon>Pezizomycotina</taxon>
        <taxon>Dothideomycetes</taxon>
        <taxon>Dothideomycetidae</taxon>
        <taxon>Mycosphaerellales</taxon>
        <taxon>Teratosphaeriaceae</taxon>
        <taxon>Acrodontium</taxon>
    </lineage>
</organism>
<keyword evidence="9" id="KW-0732">Signal</keyword>
<keyword evidence="4" id="KW-0378">Hydrolase</keyword>
<evidence type="ECO:0000256" key="1">
    <source>
        <dbReference type="ARBA" id="ARBA00000382"/>
    </source>
</evidence>
<dbReference type="InterPro" id="IPR040451">
    <property type="entry name" value="GH81_N"/>
</dbReference>